<dbReference type="Proteomes" id="UP000284824">
    <property type="component" value="Unassembled WGS sequence"/>
</dbReference>
<organism evidence="1 2">
    <name type="scientific">Nonomuraea polychroma</name>
    <dbReference type="NCBI Taxonomy" id="46176"/>
    <lineage>
        <taxon>Bacteria</taxon>
        <taxon>Bacillati</taxon>
        <taxon>Actinomycetota</taxon>
        <taxon>Actinomycetes</taxon>
        <taxon>Streptosporangiales</taxon>
        <taxon>Streptosporangiaceae</taxon>
        <taxon>Nonomuraea</taxon>
    </lineage>
</organism>
<accession>A0A438MA36</accession>
<keyword evidence="2" id="KW-1185">Reference proteome</keyword>
<dbReference type="CDD" id="cd00377">
    <property type="entry name" value="ICL_PEPM"/>
    <property type="match status" value="1"/>
</dbReference>
<dbReference type="PANTHER" id="PTHR42905">
    <property type="entry name" value="PHOSPHOENOLPYRUVATE CARBOXYLASE"/>
    <property type="match status" value="1"/>
</dbReference>
<keyword evidence="1" id="KW-0456">Lyase</keyword>
<dbReference type="InterPro" id="IPR040442">
    <property type="entry name" value="Pyrv_kinase-like_dom_sf"/>
</dbReference>
<dbReference type="SUPFAM" id="SSF51621">
    <property type="entry name" value="Phosphoenolpyruvate/pyruvate domain"/>
    <property type="match status" value="1"/>
</dbReference>
<comment type="caution">
    <text evidence="1">The sequence shown here is derived from an EMBL/GenBank/DDBJ whole genome shotgun (WGS) entry which is preliminary data.</text>
</comment>
<proteinExistence type="predicted"/>
<reference evidence="1 2" key="1">
    <citation type="submission" date="2019-01" db="EMBL/GenBank/DDBJ databases">
        <title>Sequencing the genomes of 1000 actinobacteria strains.</title>
        <authorList>
            <person name="Klenk H.-P."/>
        </authorList>
    </citation>
    <scope>NUCLEOTIDE SEQUENCE [LARGE SCALE GENOMIC DNA]</scope>
    <source>
        <strain evidence="1 2">DSM 43925</strain>
    </source>
</reference>
<dbReference type="AlphaFoldDB" id="A0A438MA36"/>
<dbReference type="InterPro" id="IPR015813">
    <property type="entry name" value="Pyrv/PenolPyrv_kinase-like_dom"/>
</dbReference>
<dbReference type="EMBL" id="SAUN01000001">
    <property type="protein sequence ID" value="RVX42581.1"/>
    <property type="molecule type" value="Genomic_DNA"/>
</dbReference>
<sequence>MLWSRKRTGEREIIMSDQAALFRGLHRGGAVLVLPNAWDAASAAVIEAAGARAIATTSAGVSWANGAPDAQGLTRERMVAAVARIVAAVRVPVTADIEGGYGDVAATVRAVIEAGAVGVNLEDSGGTPLLSPKDQARRIVEARAAADAAGVDVFINARTDVYLVGIPGDQPAEVEERARVYADAGADGLFVPGLLDLDVIARLAGGPLPLNVMAGPGAPAVAELAAAGVARVSVGSAIAQSAYACAARAAAELLGAGTYDALADGLDYGALNAALST</sequence>
<dbReference type="Gene3D" id="3.20.20.60">
    <property type="entry name" value="Phosphoenolpyruvate-binding domains"/>
    <property type="match status" value="1"/>
</dbReference>
<dbReference type="PANTHER" id="PTHR42905:SF16">
    <property type="entry name" value="CARBOXYPHOSPHONOENOLPYRUVATE PHOSPHONOMUTASE-LIKE PROTEIN (AFU_ORTHOLOGUE AFUA_5G07230)"/>
    <property type="match status" value="1"/>
</dbReference>
<gene>
    <name evidence="1" type="ORF">EDD27_5217</name>
</gene>
<name>A0A438MA36_9ACTN</name>
<evidence type="ECO:0000313" key="2">
    <source>
        <dbReference type="Proteomes" id="UP000284824"/>
    </source>
</evidence>
<protein>
    <submittedName>
        <fullName evidence="1">2-methylisocitrate lyase-like PEP mutase family enzyme</fullName>
    </submittedName>
</protein>
<evidence type="ECO:0000313" key="1">
    <source>
        <dbReference type="EMBL" id="RVX42581.1"/>
    </source>
</evidence>
<dbReference type="GO" id="GO:0016829">
    <property type="term" value="F:lyase activity"/>
    <property type="evidence" value="ECO:0007669"/>
    <property type="project" value="UniProtKB-KW"/>
</dbReference>
<dbReference type="Pfam" id="PF13714">
    <property type="entry name" value="PEP_mutase"/>
    <property type="match status" value="1"/>
</dbReference>
<dbReference type="InterPro" id="IPR039556">
    <property type="entry name" value="ICL/PEPM"/>
</dbReference>